<reference evidence="2" key="1">
    <citation type="submission" date="2021-01" db="EMBL/GenBank/DDBJ databases">
        <title>Whole genome shotgun sequence of Virgisporangium aliadipatigenens NBRC 105644.</title>
        <authorList>
            <person name="Komaki H."/>
            <person name="Tamura T."/>
        </authorList>
    </citation>
    <scope>NUCLEOTIDE SEQUENCE</scope>
    <source>
        <strain evidence="2">NBRC 105644</strain>
    </source>
</reference>
<keyword evidence="1" id="KW-1133">Transmembrane helix</keyword>
<dbReference type="AlphaFoldDB" id="A0A8J4DUN5"/>
<dbReference type="Proteomes" id="UP000619260">
    <property type="component" value="Unassembled WGS sequence"/>
</dbReference>
<gene>
    <name evidence="2" type="ORF">Val02_78800</name>
</gene>
<evidence type="ECO:0000256" key="1">
    <source>
        <dbReference type="SAM" id="Phobius"/>
    </source>
</evidence>
<dbReference type="EMBL" id="BOPF01000042">
    <property type="protein sequence ID" value="GIJ50994.1"/>
    <property type="molecule type" value="Genomic_DNA"/>
</dbReference>
<name>A0A8J4DUN5_9ACTN</name>
<dbReference type="RefSeq" id="WP_203904408.1">
    <property type="nucleotide sequence ID" value="NZ_BOPF01000042.1"/>
</dbReference>
<sequence>MRILRIAKRVLGFDARGLASMGLWVLRRRHGVPPGATAVSYSGAQTALQVAFLGASVFELVVVEVLLRALDAPAGLRGALLPLGVYGVLIALAVIASCVTRPHVITDDAVRLRYGAFFDAHVPRSLVVGLRAATRRDERGAVRVDGDTLVLAVTAQTNLVLDLAAPVTITRPLGLTHEVRTIRFFADEPALALAAFAEENPTAFGAFGR</sequence>
<evidence type="ECO:0000313" key="3">
    <source>
        <dbReference type="Proteomes" id="UP000619260"/>
    </source>
</evidence>
<accession>A0A8J4DUN5</accession>
<comment type="caution">
    <text evidence="2">The sequence shown here is derived from an EMBL/GenBank/DDBJ whole genome shotgun (WGS) entry which is preliminary data.</text>
</comment>
<proteinExistence type="predicted"/>
<evidence type="ECO:0000313" key="2">
    <source>
        <dbReference type="EMBL" id="GIJ50994.1"/>
    </source>
</evidence>
<feature type="transmembrane region" description="Helical" evidence="1">
    <location>
        <begin position="79"/>
        <end position="96"/>
    </location>
</feature>
<feature type="transmembrane region" description="Helical" evidence="1">
    <location>
        <begin position="46"/>
        <end position="67"/>
    </location>
</feature>
<protein>
    <submittedName>
        <fullName evidence="2">Uncharacterized protein</fullName>
    </submittedName>
</protein>
<keyword evidence="1" id="KW-0812">Transmembrane</keyword>
<organism evidence="2 3">
    <name type="scientific">Virgisporangium aliadipatigenens</name>
    <dbReference type="NCBI Taxonomy" id="741659"/>
    <lineage>
        <taxon>Bacteria</taxon>
        <taxon>Bacillati</taxon>
        <taxon>Actinomycetota</taxon>
        <taxon>Actinomycetes</taxon>
        <taxon>Micromonosporales</taxon>
        <taxon>Micromonosporaceae</taxon>
        <taxon>Virgisporangium</taxon>
    </lineage>
</organism>
<keyword evidence="1" id="KW-0472">Membrane</keyword>
<keyword evidence="3" id="KW-1185">Reference proteome</keyword>